<dbReference type="InterPro" id="IPR001789">
    <property type="entry name" value="Sig_transdc_resp-reg_receiver"/>
</dbReference>
<dbReference type="PANTHER" id="PTHR45138">
    <property type="entry name" value="REGULATORY COMPONENTS OF SENSORY TRANSDUCTION SYSTEM"/>
    <property type="match status" value="1"/>
</dbReference>
<dbReference type="PANTHER" id="PTHR45138:SF9">
    <property type="entry name" value="DIGUANYLATE CYCLASE DGCM-RELATED"/>
    <property type="match status" value="1"/>
</dbReference>
<feature type="modified residue" description="4-aspartylphosphate" evidence="3">
    <location>
        <position position="53"/>
    </location>
</feature>
<dbReference type="Proteomes" id="UP000004659">
    <property type="component" value="Unassembled WGS sequence"/>
</dbReference>
<dbReference type="SMART" id="SM00448">
    <property type="entry name" value="REC"/>
    <property type="match status" value="2"/>
</dbReference>
<dbReference type="Pfam" id="PF00990">
    <property type="entry name" value="GGDEF"/>
    <property type="match status" value="1"/>
</dbReference>
<proteinExistence type="predicted"/>
<dbReference type="FunFam" id="3.40.50.2300:FF:000574">
    <property type="entry name" value="Response regulator PleD"/>
    <property type="match status" value="1"/>
</dbReference>
<evidence type="ECO:0000256" key="3">
    <source>
        <dbReference type="PROSITE-ProRule" id="PRU00169"/>
    </source>
</evidence>
<feature type="domain" description="GGDEF" evidence="5">
    <location>
        <begin position="327"/>
        <end position="462"/>
    </location>
</feature>
<dbReference type="CDD" id="cd01949">
    <property type="entry name" value="GGDEF"/>
    <property type="match status" value="1"/>
</dbReference>
<dbReference type="Gene3D" id="3.40.50.2300">
    <property type="match status" value="2"/>
</dbReference>
<dbReference type="Pfam" id="PF00072">
    <property type="entry name" value="Response_reg"/>
    <property type="match status" value="2"/>
</dbReference>
<comment type="catalytic activity">
    <reaction evidence="2">
        <text>2 GTP = 3',3'-c-di-GMP + 2 diphosphate</text>
        <dbReference type="Rhea" id="RHEA:24898"/>
        <dbReference type="ChEBI" id="CHEBI:33019"/>
        <dbReference type="ChEBI" id="CHEBI:37565"/>
        <dbReference type="ChEBI" id="CHEBI:58805"/>
        <dbReference type="EC" id="2.7.7.65"/>
    </reaction>
</comment>
<evidence type="ECO:0000256" key="1">
    <source>
        <dbReference type="ARBA" id="ARBA00012528"/>
    </source>
</evidence>
<comment type="caution">
    <text evidence="3">Lacks conserved residue(s) required for the propagation of feature annotation.</text>
</comment>
<dbReference type="SUPFAM" id="SSF55073">
    <property type="entry name" value="Nucleotide cyclase"/>
    <property type="match status" value="1"/>
</dbReference>
<dbReference type="GO" id="GO:0000160">
    <property type="term" value="P:phosphorelay signal transduction system"/>
    <property type="evidence" value="ECO:0007669"/>
    <property type="project" value="InterPro"/>
</dbReference>
<dbReference type="NCBIfam" id="TIGR00254">
    <property type="entry name" value="GGDEF"/>
    <property type="match status" value="1"/>
</dbReference>
<dbReference type="GO" id="GO:0005886">
    <property type="term" value="C:plasma membrane"/>
    <property type="evidence" value="ECO:0007669"/>
    <property type="project" value="TreeGrafter"/>
</dbReference>
<reference evidence="6" key="1">
    <citation type="submission" date="2009-01" db="EMBL/GenBank/DDBJ databases">
        <title>The Genome Sequence of Brucella pinnipedialis M292/94/1.</title>
        <authorList>
            <consortium name="The Broad Institute Genome Sequencing Platform"/>
            <person name="Ward D."/>
            <person name="Young S.K."/>
            <person name="Kodira C.D."/>
            <person name="Zeng Q."/>
            <person name="Koehrsen M."/>
            <person name="Alvarado L."/>
            <person name="Berlin A."/>
            <person name="Borenstein D."/>
            <person name="Chen Z."/>
            <person name="Engels R."/>
            <person name="Freedman E."/>
            <person name="Gellesch M."/>
            <person name="Goldberg J."/>
            <person name="Griggs A."/>
            <person name="Gujja S."/>
            <person name="Heiman D."/>
            <person name="Hepburn T."/>
            <person name="Howarth C."/>
            <person name="Jen D."/>
            <person name="Larson L."/>
            <person name="Lewis B."/>
            <person name="Mehta T."/>
            <person name="Park D."/>
            <person name="Pearson M."/>
            <person name="Roberts A."/>
            <person name="Saif S."/>
            <person name="Shea T."/>
            <person name="Shenoy N."/>
            <person name="Sisk P."/>
            <person name="Stolte C."/>
            <person name="Sykes S."/>
            <person name="Walk T."/>
            <person name="White J."/>
            <person name="Yandava C."/>
            <person name="Whatmore A.M."/>
            <person name="Perrett L.L."/>
            <person name="O'Callaghan D."/>
            <person name="Nusbaum C."/>
            <person name="Galagan J."/>
            <person name="Birren B."/>
        </authorList>
    </citation>
    <scope>NUCLEOTIDE SEQUENCE [LARGE SCALE GENOMIC DNA]</scope>
    <source>
        <strain evidence="6">M292/94/1</strain>
    </source>
</reference>
<sequence>MTARILVVDDVDSNVKLLEARLLSEYYEVVPAYSGAEAIEICLDGQIDIVLLDVLMPGLDGFEVCRRLKANPRTANIPVIMITCLTSPEDKVRGLEAGAEDFLSKPVNDLELLSRLKSLTRLKMMSDELFQRAGRIADAEVDALLARKMAGKDGNKDEIARILVVDEDELAAAARLRHILDENYRVDVASDAETALIRAIETDYDTIIVSASFTYYDPLKLCTQLRTIQRTRLIPIILMVWEDEGALVVRALELGVNDYLMRPLEKIELFARLRTQIKRKCYNDILRQSMERTITQSVTDGLTGLHNRRYIDMHMPLLLTRAIERKQPLSIIMIDLDHFKQVNEQYGHGAGDHVLREFSGRLRRNIRGMDLISRYGGEEFVVVLPDTDRQAAFNVAERVRGIVAEAPFVLDDGKRRASLTVSVGVAALRPAGDSLEALFTRATDALIQAKQSGRNRIVLSAA</sequence>
<name>A0A0E1WW39_9HYPH</name>
<dbReference type="SUPFAM" id="SSF52172">
    <property type="entry name" value="CheY-like"/>
    <property type="match status" value="2"/>
</dbReference>
<feature type="domain" description="Response regulatory" evidence="4">
    <location>
        <begin position="4"/>
        <end position="120"/>
    </location>
</feature>
<gene>
    <name evidence="6" type="ORF">BALG_02321</name>
</gene>
<dbReference type="RefSeq" id="WP_006178951.1">
    <property type="nucleotide sequence ID" value="NZ_EQ999534.1"/>
</dbReference>
<evidence type="ECO:0000259" key="4">
    <source>
        <dbReference type="PROSITE" id="PS50110"/>
    </source>
</evidence>
<evidence type="ECO:0000256" key="2">
    <source>
        <dbReference type="ARBA" id="ARBA00034247"/>
    </source>
</evidence>
<dbReference type="HOGENOM" id="CLU_000445_11_28_5"/>
<dbReference type="Gene3D" id="3.30.70.270">
    <property type="match status" value="1"/>
</dbReference>
<dbReference type="GO" id="GO:0052621">
    <property type="term" value="F:diguanylate cyclase activity"/>
    <property type="evidence" value="ECO:0007669"/>
    <property type="project" value="UniProtKB-EC"/>
</dbReference>
<feature type="domain" description="Response regulatory" evidence="4">
    <location>
        <begin position="161"/>
        <end position="277"/>
    </location>
</feature>
<dbReference type="EC" id="2.7.7.65" evidence="1"/>
<dbReference type="FunFam" id="3.30.70.270:FF:000001">
    <property type="entry name" value="Diguanylate cyclase domain protein"/>
    <property type="match status" value="1"/>
</dbReference>
<dbReference type="GO" id="GO:1902201">
    <property type="term" value="P:negative regulation of bacterial-type flagellum-dependent cell motility"/>
    <property type="evidence" value="ECO:0007669"/>
    <property type="project" value="TreeGrafter"/>
</dbReference>
<dbReference type="PROSITE" id="PS50887">
    <property type="entry name" value="GGDEF"/>
    <property type="match status" value="1"/>
</dbReference>
<organism evidence="6">
    <name type="scientific">Brucella pinnipedialis M292/94/1</name>
    <dbReference type="NCBI Taxonomy" id="520462"/>
    <lineage>
        <taxon>Bacteria</taxon>
        <taxon>Pseudomonadati</taxon>
        <taxon>Pseudomonadota</taxon>
        <taxon>Alphaproteobacteria</taxon>
        <taxon>Hyphomicrobiales</taxon>
        <taxon>Brucellaceae</taxon>
        <taxon>Brucella/Ochrobactrum group</taxon>
        <taxon>Brucella</taxon>
    </lineage>
</organism>
<dbReference type="PROSITE" id="PS50110">
    <property type="entry name" value="RESPONSE_REGULATORY"/>
    <property type="match status" value="2"/>
</dbReference>
<dbReference type="GO" id="GO:0043709">
    <property type="term" value="P:cell adhesion involved in single-species biofilm formation"/>
    <property type="evidence" value="ECO:0007669"/>
    <property type="project" value="TreeGrafter"/>
</dbReference>
<keyword evidence="3" id="KW-0597">Phosphoprotein</keyword>
<dbReference type="InterPro" id="IPR000160">
    <property type="entry name" value="GGDEF_dom"/>
</dbReference>
<protein>
    <recommendedName>
        <fullName evidence="1">diguanylate cyclase</fullName>
        <ecNumber evidence="1">2.7.7.65</ecNumber>
    </recommendedName>
</protein>
<dbReference type="SMART" id="SM00267">
    <property type="entry name" value="GGDEF"/>
    <property type="match status" value="1"/>
</dbReference>
<dbReference type="AlphaFoldDB" id="A0A0E1WW39"/>
<dbReference type="EMBL" id="EQ999534">
    <property type="protein sequence ID" value="EEZ28968.1"/>
    <property type="molecule type" value="Genomic_DNA"/>
</dbReference>
<dbReference type="InterPro" id="IPR043128">
    <property type="entry name" value="Rev_trsase/Diguanyl_cyclase"/>
</dbReference>
<evidence type="ECO:0000259" key="5">
    <source>
        <dbReference type="PROSITE" id="PS50887"/>
    </source>
</evidence>
<dbReference type="NCBIfam" id="NF007135">
    <property type="entry name" value="PRK09581.1"/>
    <property type="match status" value="1"/>
</dbReference>
<evidence type="ECO:0000313" key="6">
    <source>
        <dbReference type="EMBL" id="EEZ28968.1"/>
    </source>
</evidence>
<dbReference type="InterPro" id="IPR029787">
    <property type="entry name" value="Nucleotide_cyclase"/>
</dbReference>
<dbReference type="InterPro" id="IPR011006">
    <property type="entry name" value="CheY-like_superfamily"/>
</dbReference>
<dbReference type="CDD" id="cd17538">
    <property type="entry name" value="REC_D1_PleD-like"/>
    <property type="match status" value="1"/>
</dbReference>
<accession>A0A0E1WW39</accession>
<dbReference type="InterPro" id="IPR050469">
    <property type="entry name" value="Diguanylate_Cyclase"/>
</dbReference>